<dbReference type="GO" id="GO:0005634">
    <property type="term" value="C:nucleus"/>
    <property type="evidence" value="ECO:0007669"/>
    <property type="project" value="TreeGrafter"/>
</dbReference>
<dbReference type="STRING" id="51028.A0A0N4VAU1"/>
<dbReference type="PROSITE" id="PS50297">
    <property type="entry name" value="ANK_REP_REGION"/>
    <property type="match status" value="2"/>
</dbReference>
<dbReference type="GO" id="GO:0010468">
    <property type="term" value="P:regulation of gene expression"/>
    <property type="evidence" value="ECO:0007669"/>
    <property type="project" value="TreeGrafter"/>
</dbReference>
<dbReference type="InterPro" id="IPR002110">
    <property type="entry name" value="Ankyrin_rpt"/>
</dbReference>
<dbReference type="WBParaSite" id="EVEC_0000760901-mRNA-1">
    <property type="protein sequence ID" value="EVEC_0000760901-mRNA-1"/>
    <property type="gene ID" value="EVEC_0000760901"/>
</dbReference>
<sequence>MVNCCAGNINLIAYFSKFTDLLSAQRKTHANERESYLLTLHEAVKLGSVALVKRLLVWNEEMKLQNYARVSRKEISILGRTALHWAIQQYSTEIASFLLSYGANIDAVDYSGKTPAHLACQEGMIDTVNLLIYYKADFLAVDRSGKTPFDLACEYGREKVPSIFETLLIIN</sequence>
<feature type="repeat" description="ANK" evidence="3">
    <location>
        <begin position="111"/>
        <end position="143"/>
    </location>
</feature>
<dbReference type="InterPro" id="IPR036770">
    <property type="entry name" value="Ankyrin_rpt-contain_sf"/>
</dbReference>
<organism evidence="6">
    <name type="scientific">Enterobius vermicularis</name>
    <name type="common">Human pinworm</name>
    <dbReference type="NCBI Taxonomy" id="51028"/>
    <lineage>
        <taxon>Eukaryota</taxon>
        <taxon>Metazoa</taxon>
        <taxon>Ecdysozoa</taxon>
        <taxon>Nematoda</taxon>
        <taxon>Chromadorea</taxon>
        <taxon>Rhabditida</taxon>
        <taxon>Spirurina</taxon>
        <taxon>Oxyuridomorpha</taxon>
        <taxon>Oxyuroidea</taxon>
        <taxon>Oxyuridae</taxon>
        <taxon>Enterobius</taxon>
    </lineage>
</organism>
<dbReference type="AlphaFoldDB" id="A0A0N4VAU1"/>
<dbReference type="SMART" id="SM00248">
    <property type="entry name" value="ANK"/>
    <property type="match status" value="2"/>
</dbReference>
<dbReference type="EMBL" id="UXUI01008777">
    <property type="protein sequence ID" value="VDD92360.1"/>
    <property type="molecule type" value="Genomic_DNA"/>
</dbReference>
<dbReference type="Proteomes" id="UP000274131">
    <property type="component" value="Unassembled WGS sequence"/>
</dbReference>
<reference evidence="6" key="1">
    <citation type="submission" date="2017-02" db="UniProtKB">
        <authorList>
            <consortium name="WormBaseParasite"/>
        </authorList>
    </citation>
    <scope>IDENTIFICATION</scope>
</reference>
<dbReference type="PANTHER" id="PTHR24124:SF14">
    <property type="entry name" value="CHROMOSOME UNDETERMINED SCAFFOLD_25, WHOLE GENOME SHOTGUN SEQUENCE"/>
    <property type="match status" value="1"/>
</dbReference>
<evidence type="ECO:0000313" key="4">
    <source>
        <dbReference type="EMBL" id="VDD92360.1"/>
    </source>
</evidence>
<dbReference type="PROSITE" id="PS50088">
    <property type="entry name" value="ANK_REPEAT"/>
    <property type="match status" value="2"/>
</dbReference>
<name>A0A0N4VAU1_ENTVE</name>
<keyword evidence="2 3" id="KW-0040">ANK repeat</keyword>
<keyword evidence="5" id="KW-1185">Reference proteome</keyword>
<accession>A0A0N4VAU1</accession>
<evidence type="ECO:0000256" key="2">
    <source>
        <dbReference type="ARBA" id="ARBA00023043"/>
    </source>
</evidence>
<dbReference type="Gene3D" id="1.25.40.20">
    <property type="entry name" value="Ankyrin repeat-containing domain"/>
    <property type="match status" value="1"/>
</dbReference>
<evidence type="ECO:0000256" key="1">
    <source>
        <dbReference type="ARBA" id="ARBA00022737"/>
    </source>
</evidence>
<proteinExistence type="predicted"/>
<gene>
    <name evidence="4" type="ORF">EVEC_LOCUS7111</name>
</gene>
<feature type="repeat" description="ANK" evidence="3">
    <location>
        <begin position="78"/>
        <end position="110"/>
    </location>
</feature>
<dbReference type="PANTHER" id="PTHR24124">
    <property type="entry name" value="ANKYRIN REPEAT FAMILY A"/>
    <property type="match status" value="1"/>
</dbReference>
<evidence type="ECO:0000313" key="6">
    <source>
        <dbReference type="WBParaSite" id="EVEC_0000760901-mRNA-1"/>
    </source>
</evidence>
<evidence type="ECO:0000256" key="3">
    <source>
        <dbReference type="PROSITE-ProRule" id="PRU00023"/>
    </source>
</evidence>
<reference evidence="4 5" key="2">
    <citation type="submission" date="2018-10" db="EMBL/GenBank/DDBJ databases">
        <authorList>
            <consortium name="Pathogen Informatics"/>
        </authorList>
    </citation>
    <scope>NUCLEOTIDE SEQUENCE [LARGE SCALE GENOMIC DNA]</scope>
</reference>
<keyword evidence="1" id="KW-0677">Repeat</keyword>
<protein>
    <submittedName>
        <fullName evidence="6">ANK_REP_REGION domain-containing protein</fullName>
    </submittedName>
</protein>
<evidence type="ECO:0000313" key="5">
    <source>
        <dbReference type="Proteomes" id="UP000274131"/>
    </source>
</evidence>
<dbReference type="OrthoDB" id="6156898at2759"/>
<dbReference type="Pfam" id="PF12796">
    <property type="entry name" value="Ank_2"/>
    <property type="match status" value="1"/>
</dbReference>
<dbReference type="SUPFAM" id="SSF48403">
    <property type="entry name" value="Ankyrin repeat"/>
    <property type="match status" value="1"/>
</dbReference>